<dbReference type="RefSeq" id="XP_014837275.1">
    <property type="nucleotide sequence ID" value="XM_014981789.1"/>
</dbReference>
<dbReference type="GeneID" id="106914760"/>
<evidence type="ECO:0000256" key="4">
    <source>
        <dbReference type="ARBA" id="ARBA00022729"/>
    </source>
</evidence>
<comment type="subcellular location">
    <subcellularLocation>
        <location evidence="1">Secreted</location>
    </subcellularLocation>
</comment>
<feature type="region of interest" description="Disordered" evidence="8">
    <location>
        <begin position="114"/>
        <end position="133"/>
    </location>
</feature>
<keyword evidence="6" id="KW-1015">Disulfide bond</keyword>
<dbReference type="Gene3D" id="2.10.90.10">
    <property type="entry name" value="Cystine-knot cytokines"/>
    <property type="match status" value="1"/>
</dbReference>
<dbReference type="GO" id="GO:0008083">
    <property type="term" value="F:growth factor activity"/>
    <property type="evidence" value="ECO:0007669"/>
    <property type="project" value="UniProtKB-KW"/>
</dbReference>
<evidence type="ECO:0000256" key="8">
    <source>
        <dbReference type="SAM" id="MobiDB-lite"/>
    </source>
</evidence>
<keyword evidence="3" id="KW-0964">Secreted</keyword>
<dbReference type="STRING" id="48701.ENSPMEP00000032223"/>
<dbReference type="Pfam" id="PF00019">
    <property type="entry name" value="TGF_beta"/>
    <property type="match status" value="1"/>
</dbReference>
<keyword evidence="5 7" id="KW-0339">Growth factor</keyword>
<comment type="similarity">
    <text evidence="2">Belongs to the TGF-beta family. GDNF subfamily.</text>
</comment>
<dbReference type="OrthoDB" id="9936891at2759"/>
<dbReference type="AlphaFoldDB" id="A0A3B3XQ11"/>
<dbReference type="GO" id="GO:0005576">
    <property type="term" value="C:extracellular region"/>
    <property type="evidence" value="ECO:0007669"/>
    <property type="project" value="UniProtKB-SubCell"/>
</dbReference>
<dbReference type="KEGG" id="pmei:106914760"/>
<feature type="compositionally biased region" description="Low complexity" evidence="8">
    <location>
        <begin position="42"/>
        <end position="56"/>
    </location>
</feature>
<dbReference type="Ensembl" id="ENSPMET00000033674.1">
    <property type="protein sequence ID" value="ENSPMEP00000032223.1"/>
    <property type="gene ID" value="ENSPMEG00000019908.1"/>
</dbReference>
<dbReference type="InterPro" id="IPR029034">
    <property type="entry name" value="Cystine-knot_cytokine"/>
</dbReference>
<dbReference type="InterPro" id="IPR001839">
    <property type="entry name" value="TGF-b_C"/>
</dbReference>
<dbReference type="CDD" id="cd19383">
    <property type="entry name" value="TGF_beta_Neurturin"/>
    <property type="match status" value="1"/>
</dbReference>
<evidence type="ECO:0000259" key="9">
    <source>
        <dbReference type="PROSITE" id="PS51362"/>
    </source>
</evidence>
<evidence type="ECO:0000256" key="1">
    <source>
        <dbReference type="ARBA" id="ARBA00004613"/>
    </source>
</evidence>
<feature type="region of interest" description="Disordered" evidence="8">
    <location>
        <begin position="36"/>
        <end position="77"/>
    </location>
</feature>
<dbReference type="PANTHER" id="PTHR12173:SF3">
    <property type="entry name" value="NEURTURIN"/>
    <property type="match status" value="1"/>
</dbReference>
<reference evidence="10" key="1">
    <citation type="submission" date="2025-05" db="UniProtKB">
        <authorList>
            <consortium name="Ensembl"/>
        </authorList>
    </citation>
    <scope>IDENTIFICATION</scope>
</reference>
<dbReference type="PROSITE" id="PS51362">
    <property type="entry name" value="TGF_BETA_2"/>
    <property type="match status" value="1"/>
</dbReference>
<accession>A0A3B3XQ11</accession>
<sequence>MKLWKGATFAFVLCAAALSTFLIRNMASIREFRVQAKHPRASSTSEPSPKSSSISSAEPRVLPWQTENLRRKTRSTGNNMNSLLSEFSVMLQSFTEGELQHVLETMLNRKRRRDQSLGMTQTRRTKRAHKSRPCSLRKLELTVTELGLGFESDETIQLQYCSGQCDKKKLNYDLVMKHMVEKGILGRGRKNRVSKEPCCRPTKFEKSLGYYGNKTHNIISNVSAKSCGCV</sequence>
<dbReference type="Ensembl" id="ENSPMET00000025894.1">
    <property type="protein sequence ID" value="ENSPMEP00000017121.1"/>
    <property type="gene ID" value="ENSPMEG00000019908.1"/>
</dbReference>
<proteinExistence type="inferred from homology"/>
<dbReference type="GO" id="GO:0030116">
    <property type="term" value="F:glial cell-derived neurotrophic factor receptor binding"/>
    <property type="evidence" value="ECO:0007669"/>
    <property type="project" value="InterPro"/>
</dbReference>
<organism evidence="10 11">
    <name type="scientific">Poecilia mexicana</name>
    <dbReference type="NCBI Taxonomy" id="48701"/>
    <lineage>
        <taxon>Eukaryota</taxon>
        <taxon>Metazoa</taxon>
        <taxon>Chordata</taxon>
        <taxon>Craniata</taxon>
        <taxon>Vertebrata</taxon>
        <taxon>Euteleostomi</taxon>
        <taxon>Actinopterygii</taxon>
        <taxon>Neopterygii</taxon>
        <taxon>Teleostei</taxon>
        <taxon>Neoteleostei</taxon>
        <taxon>Acanthomorphata</taxon>
        <taxon>Ovalentaria</taxon>
        <taxon>Atherinomorphae</taxon>
        <taxon>Cyprinodontiformes</taxon>
        <taxon>Poeciliidae</taxon>
        <taxon>Poeciliinae</taxon>
        <taxon>Poecilia</taxon>
    </lineage>
</organism>
<feature type="compositionally biased region" description="Basic residues" evidence="8">
    <location>
        <begin position="123"/>
        <end position="132"/>
    </location>
</feature>
<dbReference type="GO" id="GO:0048731">
    <property type="term" value="P:system development"/>
    <property type="evidence" value="ECO:0007669"/>
    <property type="project" value="UniProtKB-ARBA"/>
</dbReference>
<evidence type="ECO:0000256" key="2">
    <source>
        <dbReference type="ARBA" id="ARBA00009832"/>
    </source>
</evidence>
<evidence type="ECO:0000256" key="5">
    <source>
        <dbReference type="ARBA" id="ARBA00023030"/>
    </source>
</evidence>
<evidence type="ECO:0000256" key="3">
    <source>
        <dbReference type="ARBA" id="ARBA00022525"/>
    </source>
</evidence>
<keyword evidence="11" id="KW-1185">Reference proteome</keyword>
<dbReference type="PANTHER" id="PTHR12173">
    <property type="entry name" value="GDNF SUBFAMILY OF TGF-BETA FAMILY"/>
    <property type="match status" value="1"/>
</dbReference>
<dbReference type="Proteomes" id="UP000261480">
    <property type="component" value="Unplaced"/>
</dbReference>
<dbReference type="GO" id="GO:0030971">
    <property type="term" value="F:receptor tyrosine kinase binding"/>
    <property type="evidence" value="ECO:0007669"/>
    <property type="project" value="InterPro"/>
</dbReference>
<dbReference type="InterPro" id="IPR043401">
    <property type="entry name" value="GDNF_fam"/>
</dbReference>
<dbReference type="SUPFAM" id="SSF57501">
    <property type="entry name" value="Cystine-knot cytokines"/>
    <property type="match status" value="1"/>
</dbReference>
<evidence type="ECO:0000256" key="6">
    <source>
        <dbReference type="ARBA" id="ARBA00023157"/>
    </source>
</evidence>
<evidence type="ECO:0000313" key="11">
    <source>
        <dbReference type="Proteomes" id="UP000261480"/>
    </source>
</evidence>
<feature type="domain" description="TGF-beta family profile" evidence="9">
    <location>
        <begin position="111"/>
        <end position="230"/>
    </location>
</feature>
<keyword evidence="4" id="KW-0732">Signal</keyword>
<evidence type="ECO:0000256" key="7">
    <source>
        <dbReference type="RuleBase" id="RU000354"/>
    </source>
</evidence>
<protein>
    <recommendedName>
        <fullName evidence="9">TGF-beta family profile domain-containing protein</fullName>
    </recommendedName>
</protein>
<name>A0A3B3XQ11_9TELE</name>
<evidence type="ECO:0000313" key="10">
    <source>
        <dbReference type="Ensembl" id="ENSPMEP00000017121.1"/>
    </source>
</evidence>